<evidence type="ECO:0000313" key="3">
    <source>
        <dbReference type="WBParaSite" id="nRc.2.0.1.t11617-RA"/>
    </source>
</evidence>
<keyword evidence="2" id="KW-1185">Reference proteome</keyword>
<feature type="region of interest" description="Disordered" evidence="1">
    <location>
        <begin position="50"/>
        <end position="69"/>
    </location>
</feature>
<protein>
    <submittedName>
        <fullName evidence="3">Uncharacterized protein</fullName>
    </submittedName>
</protein>
<sequence>MLILVISDRLEAALIFLETAQCLRPYFSGQKHMVVATITIWLAIRLENPAGSRPSASHVAEDSWAGRPS</sequence>
<dbReference type="WBParaSite" id="nRc.2.0.1.t11617-RA">
    <property type="protein sequence ID" value="nRc.2.0.1.t11617-RA"/>
    <property type="gene ID" value="nRc.2.0.1.g11617"/>
</dbReference>
<reference evidence="3" key="1">
    <citation type="submission" date="2022-11" db="UniProtKB">
        <authorList>
            <consortium name="WormBaseParasite"/>
        </authorList>
    </citation>
    <scope>IDENTIFICATION</scope>
</reference>
<name>A0A915ICJ1_ROMCU</name>
<proteinExistence type="predicted"/>
<accession>A0A915ICJ1</accession>
<dbReference type="Proteomes" id="UP000887565">
    <property type="component" value="Unplaced"/>
</dbReference>
<organism evidence="2 3">
    <name type="scientific">Romanomermis culicivorax</name>
    <name type="common">Nematode worm</name>
    <dbReference type="NCBI Taxonomy" id="13658"/>
    <lineage>
        <taxon>Eukaryota</taxon>
        <taxon>Metazoa</taxon>
        <taxon>Ecdysozoa</taxon>
        <taxon>Nematoda</taxon>
        <taxon>Enoplea</taxon>
        <taxon>Dorylaimia</taxon>
        <taxon>Mermithida</taxon>
        <taxon>Mermithoidea</taxon>
        <taxon>Mermithidae</taxon>
        <taxon>Romanomermis</taxon>
    </lineage>
</organism>
<evidence type="ECO:0000313" key="2">
    <source>
        <dbReference type="Proteomes" id="UP000887565"/>
    </source>
</evidence>
<dbReference type="AlphaFoldDB" id="A0A915ICJ1"/>
<evidence type="ECO:0000256" key="1">
    <source>
        <dbReference type="SAM" id="MobiDB-lite"/>
    </source>
</evidence>